<evidence type="ECO:0000313" key="4">
    <source>
        <dbReference type="EMBL" id="KAJ9542802.1"/>
    </source>
</evidence>
<evidence type="ECO:0000259" key="2">
    <source>
        <dbReference type="Pfam" id="PF03732"/>
    </source>
</evidence>
<keyword evidence="5" id="KW-1185">Reference proteome</keyword>
<feature type="region of interest" description="Disordered" evidence="1">
    <location>
        <begin position="42"/>
        <end position="76"/>
    </location>
</feature>
<reference evidence="4" key="1">
    <citation type="submission" date="2023-03" db="EMBL/GenBank/DDBJ databases">
        <title>Chromosome-scale reference genome and RAD-based genetic map of yellow starthistle (Centaurea solstitialis) reveal putative structural variation and QTLs associated with invader traits.</title>
        <authorList>
            <person name="Reatini B."/>
            <person name="Cang F.A."/>
            <person name="Jiang Q."/>
            <person name="Mckibben M.T.W."/>
            <person name="Barker M.S."/>
            <person name="Rieseberg L.H."/>
            <person name="Dlugosch K.M."/>
        </authorList>
    </citation>
    <scope>NUCLEOTIDE SEQUENCE</scope>
    <source>
        <strain evidence="4">CAN-66</strain>
        <tissue evidence="4">Leaf</tissue>
    </source>
</reference>
<organism evidence="4 5">
    <name type="scientific">Centaurea solstitialis</name>
    <name type="common">yellow star-thistle</name>
    <dbReference type="NCBI Taxonomy" id="347529"/>
    <lineage>
        <taxon>Eukaryota</taxon>
        <taxon>Viridiplantae</taxon>
        <taxon>Streptophyta</taxon>
        <taxon>Embryophyta</taxon>
        <taxon>Tracheophyta</taxon>
        <taxon>Spermatophyta</taxon>
        <taxon>Magnoliopsida</taxon>
        <taxon>eudicotyledons</taxon>
        <taxon>Gunneridae</taxon>
        <taxon>Pentapetalae</taxon>
        <taxon>asterids</taxon>
        <taxon>campanulids</taxon>
        <taxon>Asterales</taxon>
        <taxon>Asteraceae</taxon>
        <taxon>Carduoideae</taxon>
        <taxon>Cardueae</taxon>
        <taxon>Centaureinae</taxon>
        <taxon>Centaurea</taxon>
    </lineage>
</organism>
<feature type="domain" description="Retrovirus-related Pol polyprotein from transposon TNT 1-94-like beta-barrel" evidence="3">
    <location>
        <begin position="117"/>
        <end position="211"/>
    </location>
</feature>
<dbReference type="InterPro" id="IPR054722">
    <property type="entry name" value="PolX-like_BBD"/>
</dbReference>
<protein>
    <recommendedName>
        <fullName evidence="6">Retrotransposon gag domain-containing protein</fullName>
    </recommendedName>
</protein>
<dbReference type="PANTHER" id="PTHR33223:SF11">
    <property type="entry name" value="ELEMENT PROTEIN, PUTATIVE-RELATED"/>
    <property type="match status" value="1"/>
</dbReference>
<name>A0AA38T0Y3_9ASTR</name>
<evidence type="ECO:0000313" key="5">
    <source>
        <dbReference type="Proteomes" id="UP001172457"/>
    </source>
</evidence>
<sequence>MHKSKDYSLDDLLKHLRIEEETRNREKRGKSLANVHIMQASSKGKGRFKSTRPTKTWKLGPRKNLSKGRVNPRRKSGTSRIANVVVEIEDLVENLSMEEIDLLAMNEYVVLATKGGWYFDTGAMVHVCNSRDNYVEYHEVHDGKQVTMVNKNRTHIAASDYREQNRAHVAGIRTFQLHFTSGNILTLMNVLHVPTIAKCMLSYNKLDINGFGIRGGDSVIVFVKEDGFILNNLTAISEGLVELFVEPERELRKTNKKKSKACKVRTRALKFEMGEEAPMWNTRRTAPTVPTKPITKPNLETEIKGQFLHMIKELTFDGKSDSNPIVHIESFKEICDLFKTENNRDAIRLRLFPFTLTGEAKAWLRSLEPSSIATWEDLRSKFLSRFFPPSKIKKLRAEIRSFRQEDEGTISEAWERFKHLLNSCPSHGLNNSDQVQTFYSGLNYSSRGTLDSSAGGVFMYKTPTQGYNLLEDMLIHNIDWKSDKRLQTPKLVGKISTEFDPSEELAAMKNKQIGRLRQVNQPPLPFTLVTRRDVVRLPVSVLIVVSVIIGNINEVYFNYSMCSISLWHKRLAHTNIKNIRKCNIKFTKKPFPLVKRGTSNLELIYFDIFDLNGILTRGGKRYFITFYDDFSRFLHVYLLHSKEEAFEYFKHYKLKSKNKRKSKSKY</sequence>
<feature type="compositionally biased region" description="Basic residues" evidence="1">
    <location>
        <begin position="60"/>
        <end position="76"/>
    </location>
</feature>
<evidence type="ECO:0008006" key="6">
    <source>
        <dbReference type="Google" id="ProtNLM"/>
    </source>
</evidence>
<evidence type="ECO:0000256" key="1">
    <source>
        <dbReference type="SAM" id="MobiDB-lite"/>
    </source>
</evidence>
<gene>
    <name evidence="4" type="ORF">OSB04_029308</name>
</gene>
<dbReference type="PANTHER" id="PTHR33223">
    <property type="entry name" value="CCHC-TYPE DOMAIN-CONTAINING PROTEIN"/>
    <property type="match status" value="1"/>
</dbReference>
<accession>A0AA38T0Y3</accession>
<dbReference type="SUPFAM" id="SSF53098">
    <property type="entry name" value="Ribonuclease H-like"/>
    <property type="match status" value="1"/>
</dbReference>
<dbReference type="InterPro" id="IPR036397">
    <property type="entry name" value="RNaseH_sf"/>
</dbReference>
<dbReference type="InterPro" id="IPR012337">
    <property type="entry name" value="RNaseH-like_sf"/>
</dbReference>
<feature type="domain" description="Retrotransposon gag" evidence="2">
    <location>
        <begin position="350"/>
        <end position="443"/>
    </location>
</feature>
<dbReference type="InterPro" id="IPR005162">
    <property type="entry name" value="Retrotrans_gag_dom"/>
</dbReference>
<dbReference type="Gene3D" id="3.30.420.10">
    <property type="entry name" value="Ribonuclease H-like superfamily/Ribonuclease H"/>
    <property type="match status" value="1"/>
</dbReference>
<dbReference type="Pfam" id="PF22936">
    <property type="entry name" value="Pol_BBD"/>
    <property type="match status" value="1"/>
</dbReference>
<evidence type="ECO:0000259" key="3">
    <source>
        <dbReference type="Pfam" id="PF22936"/>
    </source>
</evidence>
<dbReference type="EMBL" id="JARYMX010000007">
    <property type="protein sequence ID" value="KAJ9542802.1"/>
    <property type="molecule type" value="Genomic_DNA"/>
</dbReference>
<proteinExistence type="predicted"/>
<dbReference type="GO" id="GO:0003676">
    <property type="term" value="F:nucleic acid binding"/>
    <property type="evidence" value="ECO:0007669"/>
    <property type="project" value="InterPro"/>
</dbReference>
<comment type="caution">
    <text evidence="4">The sequence shown here is derived from an EMBL/GenBank/DDBJ whole genome shotgun (WGS) entry which is preliminary data.</text>
</comment>
<dbReference type="Proteomes" id="UP001172457">
    <property type="component" value="Chromosome 7"/>
</dbReference>
<dbReference type="Pfam" id="PF03732">
    <property type="entry name" value="Retrotrans_gag"/>
    <property type="match status" value="1"/>
</dbReference>
<dbReference type="AlphaFoldDB" id="A0AA38T0Y3"/>